<accession>A0A1C5AVS8</accession>
<keyword evidence="3" id="KW-1185">Reference proteome</keyword>
<protein>
    <submittedName>
        <fullName evidence="2">Uncharacterized protein</fullName>
    </submittedName>
</protein>
<proteinExistence type="predicted"/>
<feature type="region of interest" description="Disordered" evidence="1">
    <location>
        <begin position="32"/>
        <end position="51"/>
    </location>
</feature>
<organism evidence="2 3">
    <name type="scientific">Micromonospora carbonacea</name>
    <dbReference type="NCBI Taxonomy" id="47853"/>
    <lineage>
        <taxon>Bacteria</taxon>
        <taxon>Bacillati</taxon>
        <taxon>Actinomycetota</taxon>
        <taxon>Actinomycetes</taxon>
        <taxon>Micromonosporales</taxon>
        <taxon>Micromonosporaceae</taxon>
        <taxon>Micromonospora</taxon>
    </lineage>
</organism>
<gene>
    <name evidence="2" type="ORF">GA0070563_12172</name>
</gene>
<dbReference type="Proteomes" id="UP000183585">
    <property type="component" value="Unassembled WGS sequence"/>
</dbReference>
<evidence type="ECO:0000313" key="3">
    <source>
        <dbReference type="Proteomes" id="UP000183585"/>
    </source>
</evidence>
<evidence type="ECO:0000256" key="1">
    <source>
        <dbReference type="SAM" id="MobiDB-lite"/>
    </source>
</evidence>
<evidence type="ECO:0000313" key="2">
    <source>
        <dbReference type="EMBL" id="SCF49263.1"/>
    </source>
</evidence>
<feature type="compositionally biased region" description="Polar residues" evidence="1">
    <location>
        <begin position="36"/>
        <end position="48"/>
    </location>
</feature>
<dbReference type="EMBL" id="FMCT01000021">
    <property type="protein sequence ID" value="SCF49263.1"/>
    <property type="molecule type" value="Genomic_DNA"/>
</dbReference>
<name>A0A1C5AVS8_9ACTN</name>
<reference evidence="3" key="1">
    <citation type="submission" date="2016-06" db="EMBL/GenBank/DDBJ databases">
        <authorList>
            <person name="Varghese N."/>
            <person name="Submissions Spin"/>
        </authorList>
    </citation>
    <scope>NUCLEOTIDE SEQUENCE [LARGE SCALE GENOMIC DNA]</scope>
    <source>
        <strain evidence="3">DSM 43168</strain>
    </source>
</reference>
<sequence length="315" mass="35156">MLLAPCLWPPRAELAGDAGRRSADCRSPAPRYCPLRQSTPPASHQRPASQADRPGACWAHLRSPSRLAATAAEHVRLLTVALDDLLSLSIGDRVLHYMTCRTCPPSLSNLLHQSLQLLGCLWVIAQQVLQTRRPRRLLLQTHTLILQRGFHYETRALQPSLDRSDPPLVASPEQLSKPTLGQLPAVCSHRANQRCAASTCQRNQCLRQHRSLQINRSATRAVRHIRPTLPTEPSTIHGWSKTRQILTGLLYFQMHDHPPGEQQHAPPSRCCRRPVLLGCGPPARPAMSGDLDGPHGRWRVGWWSARLARGRWQAG</sequence>
<dbReference type="AlphaFoldDB" id="A0A1C5AVS8"/>